<dbReference type="Pfam" id="PF00104">
    <property type="entry name" value="Hormone_recep"/>
    <property type="match status" value="1"/>
</dbReference>
<name>A0A6A5GE99_CAERE</name>
<evidence type="ECO:0000256" key="7">
    <source>
        <dbReference type="ARBA" id="ARBA00023125"/>
    </source>
</evidence>
<dbReference type="Gene3D" id="1.10.565.10">
    <property type="entry name" value="Retinoid X Receptor"/>
    <property type="match status" value="1"/>
</dbReference>
<dbReference type="Gene3D" id="3.30.50.10">
    <property type="entry name" value="Erythroid Transcription Factor GATA-1, subunit A"/>
    <property type="match status" value="1"/>
</dbReference>
<dbReference type="PRINTS" id="PR00047">
    <property type="entry name" value="STROIDFINGER"/>
</dbReference>
<dbReference type="GO" id="GO:0000978">
    <property type="term" value="F:RNA polymerase II cis-regulatory region sequence-specific DNA binding"/>
    <property type="evidence" value="ECO:0007669"/>
    <property type="project" value="InterPro"/>
</dbReference>
<dbReference type="SUPFAM" id="SSF57716">
    <property type="entry name" value="Glucocorticoid receptor-like (DNA-binding domain)"/>
    <property type="match status" value="1"/>
</dbReference>
<evidence type="ECO:0000256" key="5">
    <source>
        <dbReference type="ARBA" id="ARBA00022833"/>
    </source>
</evidence>
<keyword evidence="6 11" id="KW-0805">Transcription regulation</keyword>
<dbReference type="EMBL" id="WUAV01000005">
    <property type="protein sequence ID" value="KAF1753420.1"/>
    <property type="molecule type" value="Genomic_DNA"/>
</dbReference>
<dbReference type="InterPro" id="IPR001628">
    <property type="entry name" value="Znf_hrmn_rcpt"/>
</dbReference>
<dbReference type="PROSITE" id="PS00031">
    <property type="entry name" value="NUCLEAR_REC_DBD_1"/>
    <property type="match status" value="1"/>
</dbReference>
<comment type="caution">
    <text evidence="14">The sequence shown here is derived from an EMBL/GenBank/DDBJ whole genome shotgun (WGS) entry which is preliminary data.</text>
</comment>
<dbReference type="SMART" id="SM00399">
    <property type="entry name" value="ZnF_C4"/>
    <property type="match status" value="1"/>
</dbReference>
<dbReference type="GO" id="GO:0008270">
    <property type="term" value="F:zinc ion binding"/>
    <property type="evidence" value="ECO:0007669"/>
    <property type="project" value="UniProtKB-KW"/>
</dbReference>
<dbReference type="InterPro" id="IPR051152">
    <property type="entry name" value="C.elegans_Orphan_NR"/>
</dbReference>
<keyword evidence="5 11" id="KW-0862">Zinc</keyword>
<evidence type="ECO:0000256" key="1">
    <source>
        <dbReference type="ARBA" id="ARBA00004123"/>
    </source>
</evidence>
<accession>A0A6A5GE99</accession>
<dbReference type="KEGG" id="crq:GCK72_019977"/>
<gene>
    <name evidence="14" type="ORF">GCK72_019977</name>
</gene>
<dbReference type="CTD" id="9820771"/>
<dbReference type="PANTHER" id="PTHR45680:SF34">
    <property type="entry name" value="NR LBD DOMAIN-CONTAINING PROTEIN-RELATED"/>
    <property type="match status" value="1"/>
</dbReference>
<keyword evidence="9 11" id="KW-0675">Receptor</keyword>
<dbReference type="SUPFAM" id="SSF48508">
    <property type="entry name" value="Nuclear receptor ligand-binding domain"/>
    <property type="match status" value="1"/>
</dbReference>
<dbReference type="GO" id="GO:0005634">
    <property type="term" value="C:nucleus"/>
    <property type="evidence" value="ECO:0007669"/>
    <property type="project" value="UniProtKB-SubCell"/>
</dbReference>
<comment type="similarity">
    <text evidence="2 11">Belongs to the nuclear hormone receptor family.</text>
</comment>
<keyword evidence="10 11" id="KW-0539">Nucleus</keyword>
<dbReference type="AlphaFoldDB" id="A0A6A5GE99"/>
<dbReference type="GeneID" id="9820771"/>
<keyword evidence="8 11" id="KW-0804">Transcription</keyword>
<evidence type="ECO:0000313" key="14">
    <source>
        <dbReference type="EMBL" id="KAF1753420.1"/>
    </source>
</evidence>
<dbReference type="Pfam" id="PF00105">
    <property type="entry name" value="zf-C4"/>
    <property type="match status" value="1"/>
</dbReference>
<evidence type="ECO:0000256" key="6">
    <source>
        <dbReference type="ARBA" id="ARBA00023015"/>
    </source>
</evidence>
<dbReference type="CDD" id="cd06960">
    <property type="entry name" value="NR_DBD_HNF4A"/>
    <property type="match status" value="1"/>
</dbReference>
<evidence type="ECO:0000256" key="9">
    <source>
        <dbReference type="ARBA" id="ARBA00023170"/>
    </source>
</evidence>
<reference evidence="14 15" key="1">
    <citation type="submission" date="2019-12" db="EMBL/GenBank/DDBJ databases">
        <title>Chromosome-level assembly of the Caenorhabditis remanei genome.</title>
        <authorList>
            <person name="Teterina A.A."/>
            <person name="Willis J.H."/>
            <person name="Phillips P.C."/>
        </authorList>
    </citation>
    <scope>NUCLEOTIDE SEQUENCE [LARGE SCALE GENOMIC DNA]</scope>
    <source>
        <strain evidence="14 15">PX506</strain>
        <tissue evidence="14">Whole organism</tissue>
    </source>
</reference>
<keyword evidence="3 11" id="KW-0479">Metal-binding</keyword>
<dbReference type="InterPro" id="IPR035500">
    <property type="entry name" value="NHR-like_dom_sf"/>
</dbReference>
<comment type="subcellular location">
    <subcellularLocation>
        <location evidence="1 11">Nucleus</location>
    </subcellularLocation>
</comment>
<evidence type="ECO:0000259" key="13">
    <source>
        <dbReference type="PROSITE" id="PS51843"/>
    </source>
</evidence>
<dbReference type="InterPro" id="IPR000536">
    <property type="entry name" value="Nucl_hrmn_rcpt_lig-bd"/>
</dbReference>
<evidence type="ECO:0000256" key="8">
    <source>
        <dbReference type="ARBA" id="ARBA00023163"/>
    </source>
</evidence>
<feature type="domain" description="Nuclear receptor" evidence="12">
    <location>
        <begin position="5"/>
        <end position="77"/>
    </location>
</feature>
<proteinExistence type="inferred from homology"/>
<evidence type="ECO:0000256" key="10">
    <source>
        <dbReference type="ARBA" id="ARBA00023242"/>
    </source>
</evidence>
<evidence type="ECO:0000259" key="12">
    <source>
        <dbReference type="PROSITE" id="PS51030"/>
    </source>
</evidence>
<feature type="domain" description="NR LBD" evidence="13">
    <location>
        <begin position="140"/>
        <end position="391"/>
    </location>
</feature>
<dbReference type="Proteomes" id="UP000483820">
    <property type="component" value="Chromosome V"/>
</dbReference>
<evidence type="ECO:0000256" key="4">
    <source>
        <dbReference type="ARBA" id="ARBA00022771"/>
    </source>
</evidence>
<dbReference type="SMART" id="SM00430">
    <property type="entry name" value="HOLI"/>
    <property type="match status" value="1"/>
</dbReference>
<organism evidence="14 15">
    <name type="scientific">Caenorhabditis remanei</name>
    <name type="common">Caenorhabditis vulgaris</name>
    <dbReference type="NCBI Taxonomy" id="31234"/>
    <lineage>
        <taxon>Eukaryota</taxon>
        <taxon>Metazoa</taxon>
        <taxon>Ecdysozoa</taxon>
        <taxon>Nematoda</taxon>
        <taxon>Chromadorea</taxon>
        <taxon>Rhabditida</taxon>
        <taxon>Rhabditina</taxon>
        <taxon>Rhabditomorpha</taxon>
        <taxon>Rhabditoidea</taxon>
        <taxon>Rhabditidae</taxon>
        <taxon>Peloderinae</taxon>
        <taxon>Caenorhabditis</taxon>
    </lineage>
</organism>
<dbReference type="PANTHER" id="PTHR45680">
    <property type="entry name" value="NUCLEAR HORMONE RECEPTOR FAMILY"/>
    <property type="match status" value="1"/>
</dbReference>
<evidence type="ECO:0000256" key="11">
    <source>
        <dbReference type="RuleBase" id="RU004334"/>
    </source>
</evidence>
<protein>
    <submittedName>
        <fullName evidence="14">Uncharacterized protein</fullName>
    </submittedName>
</protein>
<dbReference type="RefSeq" id="XP_053582231.1">
    <property type="nucleotide sequence ID" value="XM_053733318.1"/>
</dbReference>
<dbReference type="PROSITE" id="PS51843">
    <property type="entry name" value="NR_LBD"/>
    <property type="match status" value="1"/>
</dbReference>
<dbReference type="InterPro" id="IPR049636">
    <property type="entry name" value="HNF4-like_DBD"/>
</dbReference>
<evidence type="ECO:0000256" key="3">
    <source>
        <dbReference type="ARBA" id="ARBA00022723"/>
    </source>
</evidence>
<keyword evidence="4 11" id="KW-0863">Zinc-finger</keyword>
<evidence type="ECO:0000313" key="15">
    <source>
        <dbReference type="Proteomes" id="UP000483820"/>
    </source>
</evidence>
<dbReference type="InterPro" id="IPR013088">
    <property type="entry name" value="Znf_NHR/GATA"/>
</dbReference>
<dbReference type="PROSITE" id="PS51030">
    <property type="entry name" value="NUCLEAR_REC_DBD_2"/>
    <property type="match status" value="1"/>
</dbReference>
<sequence>MTVSHVSCRICGQKAHGNHFGVSSCRACAVFFRRTATSDWVHKNCRRGGLNRYSCLCKPCRLRKCIKMGMKTENFQYNRDAIMLAESTSNITPSISYFVGRPEFLLFCDSGMSTHFTPKNVLDVQYLISEASRLLNQGCESPIFAENQLKKLTIGFNFVRLDTENVKTFEKVGQTEFMEIIEYYFLTTTKWILHFEEFQKLDRNIQMTLVQSIWYVWIKIHKCVSTIAYRKAHPNVCSTYKILRNHVLDRKKGGLDTSWISDFPEEYVSKYLLSQHMYDFDIMKIIEQLDPSDVELTYIFAQICFEYAGKRFPGEIQNITDHFQQVLSNDLHEFYVTDQRRNRYSHRLNELMKVNSLIQKSIWETRPHRELGRVFGILKVRFSHPEMFEDSGFV</sequence>
<dbReference type="GO" id="GO:0003700">
    <property type="term" value="F:DNA-binding transcription factor activity"/>
    <property type="evidence" value="ECO:0007669"/>
    <property type="project" value="InterPro"/>
</dbReference>
<keyword evidence="7 11" id="KW-0238">DNA-binding</keyword>
<evidence type="ECO:0000256" key="2">
    <source>
        <dbReference type="ARBA" id="ARBA00005993"/>
    </source>
</evidence>